<keyword evidence="2" id="KW-1277">Toxin-antitoxin system</keyword>
<sequence length="95" mass="11098">MAKVVWTEKAIEDLENIASFHSQYSENYTSSLIKRLFNKPNLLRQMPEMGRLVPEKNDLSIRELIIGNYRIIYQYQSVLDSISILTVHHSSVPFK</sequence>
<dbReference type="EMBL" id="SRMP02000045">
    <property type="protein sequence ID" value="MFN0293223.1"/>
    <property type="molecule type" value="Genomic_DNA"/>
</dbReference>
<dbReference type="InterPro" id="IPR035093">
    <property type="entry name" value="RelE/ParE_toxin_dom_sf"/>
</dbReference>
<accession>A0ABW9JPM1</accession>
<dbReference type="PANTHER" id="PTHR33755:SF5">
    <property type="entry name" value="TYPE II TOXIN-ANTITOXIN SYSTEM RELE_PARE FAMILY TOXIN"/>
    <property type="match status" value="1"/>
</dbReference>
<evidence type="ECO:0000256" key="1">
    <source>
        <dbReference type="ARBA" id="ARBA00006226"/>
    </source>
</evidence>
<proteinExistence type="inferred from homology"/>
<dbReference type="NCBIfam" id="TIGR02385">
    <property type="entry name" value="RelE_StbE"/>
    <property type="match status" value="1"/>
</dbReference>
<keyword evidence="4" id="KW-1185">Reference proteome</keyword>
<comment type="caution">
    <text evidence="3">The sequence shown here is derived from an EMBL/GenBank/DDBJ whole genome shotgun (WGS) entry which is preliminary data.</text>
</comment>
<comment type="similarity">
    <text evidence="1">Belongs to the RelE toxin family.</text>
</comment>
<dbReference type="InterPro" id="IPR007712">
    <property type="entry name" value="RelE/ParE_toxin"/>
</dbReference>
<reference evidence="3 4" key="1">
    <citation type="submission" date="2024-12" db="EMBL/GenBank/DDBJ databases">
        <authorList>
            <person name="Hu S."/>
        </authorList>
    </citation>
    <scope>NUCLEOTIDE SEQUENCE [LARGE SCALE GENOMIC DNA]</scope>
    <source>
        <strain evidence="3 4">P-25</strain>
    </source>
</reference>
<evidence type="ECO:0000313" key="3">
    <source>
        <dbReference type="EMBL" id="MFN0293223.1"/>
    </source>
</evidence>
<dbReference type="InterPro" id="IPR051803">
    <property type="entry name" value="TA_system_RelE-like_toxin"/>
</dbReference>
<organism evidence="3 4">
    <name type="scientific">Pedobacter helvus</name>
    <dbReference type="NCBI Taxonomy" id="2563444"/>
    <lineage>
        <taxon>Bacteria</taxon>
        <taxon>Pseudomonadati</taxon>
        <taxon>Bacteroidota</taxon>
        <taxon>Sphingobacteriia</taxon>
        <taxon>Sphingobacteriales</taxon>
        <taxon>Sphingobacteriaceae</taxon>
        <taxon>Pedobacter</taxon>
    </lineage>
</organism>
<name>A0ABW9JPM1_9SPHI</name>
<evidence type="ECO:0000313" key="4">
    <source>
        <dbReference type="Proteomes" id="UP001517367"/>
    </source>
</evidence>
<dbReference type="PANTHER" id="PTHR33755">
    <property type="entry name" value="TOXIN PARE1-RELATED"/>
    <property type="match status" value="1"/>
</dbReference>
<dbReference type="Gene3D" id="3.30.2310.20">
    <property type="entry name" value="RelE-like"/>
    <property type="match status" value="1"/>
</dbReference>
<dbReference type="Proteomes" id="UP001517367">
    <property type="component" value="Unassembled WGS sequence"/>
</dbReference>
<evidence type="ECO:0000256" key="2">
    <source>
        <dbReference type="ARBA" id="ARBA00022649"/>
    </source>
</evidence>
<dbReference type="SUPFAM" id="SSF143011">
    <property type="entry name" value="RelE-like"/>
    <property type="match status" value="1"/>
</dbReference>
<dbReference type="RefSeq" id="WP_138728906.1">
    <property type="nucleotide sequence ID" value="NZ_SRMP02000045.1"/>
</dbReference>
<protein>
    <submittedName>
        <fullName evidence="3">Type II toxin-antitoxin system RelE/ParE family toxin</fullName>
    </submittedName>
</protein>
<dbReference type="Pfam" id="PF05016">
    <property type="entry name" value="ParE_toxin"/>
    <property type="match status" value="1"/>
</dbReference>
<gene>
    <name evidence="3" type="ORF">E5L68_017655</name>
</gene>